<dbReference type="NCBIfam" id="TIGR00731">
    <property type="entry name" value="bL25_bact_ctc"/>
    <property type="match status" value="1"/>
</dbReference>
<keyword evidence="3 5" id="KW-0689">Ribosomal protein</keyword>
<dbReference type="SUPFAM" id="SSF50715">
    <property type="entry name" value="Ribosomal protein L25-like"/>
    <property type="match status" value="1"/>
</dbReference>
<dbReference type="HAMAP" id="MF_01334">
    <property type="entry name" value="Ribosomal_bL25_CTC"/>
    <property type="match status" value="1"/>
</dbReference>
<organism evidence="8 9">
    <name type="scientific">Flavimobilis rhizosphaerae</name>
    <dbReference type="NCBI Taxonomy" id="2775421"/>
    <lineage>
        <taxon>Bacteria</taxon>
        <taxon>Bacillati</taxon>
        <taxon>Actinomycetota</taxon>
        <taxon>Actinomycetes</taxon>
        <taxon>Micrococcales</taxon>
        <taxon>Jonesiaceae</taxon>
        <taxon>Flavimobilis</taxon>
    </lineage>
</organism>
<dbReference type="InterPro" id="IPR037121">
    <property type="entry name" value="Ribosomal_bL25_C"/>
</dbReference>
<dbReference type="InterPro" id="IPR020930">
    <property type="entry name" value="Ribosomal_uL5_bac-type"/>
</dbReference>
<dbReference type="InterPro" id="IPR001021">
    <property type="entry name" value="Ribosomal_bL25_long"/>
</dbReference>
<comment type="similarity">
    <text evidence="5">Belongs to the bacterial ribosomal protein bL25 family. CTC subfamily.</text>
</comment>
<dbReference type="Proteomes" id="UP000642107">
    <property type="component" value="Unassembled WGS sequence"/>
</dbReference>
<protein>
    <recommendedName>
        <fullName evidence="5">Large ribosomal subunit protein bL25</fullName>
    </recommendedName>
    <alternativeName>
        <fullName evidence="5">General stress protein CTC</fullName>
    </alternativeName>
</protein>
<dbReference type="PANTHER" id="PTHR33284">
    <property type="entry name" value="RIBOSOMAL PROTEIN L25/GLN-TRNA SYNTHETASE, ANTI-CODON-BINDING DOMAIN-CONTAINING PROTEIN"/>
    <property type="match status" value="1"/>
</dbReference>
<dbReference type="InterPro" id="IPR020057">
    <property type="entry name" value="Ribosomal_bL25_b-dom"/>
</dbReference>
<dbReference type="EMBL" id="JACZDF010000001">
    <property type="protein sequence ID" value="MBD9698233.1"/>
    <property type="molecule type" value="Genomic_DNA"/>
</dbReference>
<dbReference type="GO" id="GO:0005840">
    <property type="term" value="C:ribosome"/>
    <property type="evidence" value="ECO:0007669"/>
    <property type="project" value="UniProtKB-KW"/>
</dbReference>
<comment type="function">
    <text evidence="5">This is one of the proteins that binds to the 5S RNA in the ribosome where it forms part of the central protuberance.</text>
</comment>
<dbReference type="CDD" id="cd00495">
    <property type="entry name" value="Ribosomal_L25_TL5_CTC"/>
    <property type="match status" value="1"/>
</dbReference>
<keyword evidence="2 5" id="KW-0694">RNA-binding</keyword>
<evidence type="ECO:0000256" key="5">
    <source>
        <dbReference type="HAMAP-Rule" id="MF_01334"/>
    </source>
</evidence>
<evidence type="ECO:0000313" key="9">
    <source>
        <dbReference type="Proteomes" id="UP000642107"/>
    </source>
</evidence>
<dbReference type="InterPro" id="IPR011035">
    <property type="entry name" value="Ribosomal_bL25/Gln-tRNA_synth"/>
</dbReference>
<dbReference type="Gene3D" id="2.40.240.10">
    <property type="entry name" value="Ribosomal Protein L25, Chain P"/>
    <property type="match status" value="1"/>
</dbReference>
<keyword evidence="1 5" id="KW-0699">rRNA-binding</keyword>
<dbReference type="Pfam" id="PF14693">
    <property type="entry name" value="Ribosomal_TL5_C"/>
    <property type="match status" value="1"/>
</dbReference>
<evidence type="ECO:0000256" key="1">
    <source>
        <dbReference type="ARBA" id="ARBA00022730"/>
    </source>
</evidence>
<keyword evidence="9" id="KW-1185">Reference proteome</keyword>
<evidence type="ECO:0000313" key="8">
    <source>
        <dbReference type="EMBL" id="MBD9698233.1"/>
    </source>
</evidence>
<evidence type="ECO:0000256" key="2">
    <source>
        <dbReference type="ARBA" id="ARBA00022884"/>
    </source>
</evidence>
<dbReference type="Gene3D" id="2.170.120.20">
    <property type="entry name" value="Ribosomal protein L25, beta domain"/>
    <property type="match status" value="1"/>
</dbReference>
<evidence type="ECO:0000256" key="3">
    <source>
        <dbReference type="ARBA" id="ARBA00022980"/>
    </source>
</evidence>
<gene>
    <name evidence="5" type="primary">rplY</name>
    <name evidence="5" type="synonym">ctc</name>
    <name evidence="8" type="ORF">IGS67_01830</name>
</gene>
<dbReference type="PANTHER" id="PTHR33284:SF1">
    <property type="entry name" value="RIBOSOMAL PROTEIN L25_GLN-TRNA SYNTHETASE, ANTI-CODON-BINDING DOMAIN-CONTAINING PROTEIN"/>
    <property type="match status" value="1"/>
</dbReference>
<dbReference type="InterPro" id="IPR020056">
    <property type="entry name" value="Rbsml_bL25/Gln-tRNA_synth_N"/>
</dbReference>
<proteinExistence type="inferred from homology"/>
<name>A0ABR9DML1_9MICO</name>
<keyword evidence="4 5" id="KW-0687">Ribonucleoprotein</keyword>
<feature type="domain" description="Large ribosomal subunit protein bL25 L25" evidence="6">
    <location>
        <begin position="6"/>
        <end position="91"/>
    </location>
</feature>
<evidence type="ECO:0000259" key="7">
    <source>
        <dbReference type="Pfam" id="PF14693"/>
    </source>
</evidence>
<dbReference type="Pfam" id="PF01386">
    <property type="entry name" value="Ribosomal_L25p"/>
    <property type="match status" value="1"/>
</dbReference>
<evidence type="ECO:0000259" key="6">
    <source>
        <dbReference type="Pfam" id="PF01386"/>
    </source>
</evidence>
<accession>A0ABR9DML1</accession>
<feature type="domain" description="Large ribosomal subunit protein bL25 beta" evidence="7">
    <location>
        <begin position="99"/>
        <end position="177"/>
    </location>
</feature>
<reference evidence="8 9" key="1">
    <citation type="submission" date="2020-09" db="EMBL/GenBank/DDBJ databases">
        <title>Flavimobilis rhizosphaerae sp. nov., isolated from rhizosphere soil of Spartina alterniflora.</title>
        <authorList>
            <person name="Hanqin C."/>
        </authorList>
    </citation>
    <scope>NUCLEOTIDE SEQUENCE [LARGE SCALE GENOMIC DNA]</scope>
    <source>
        <strain evidence="8 9">GY 10621</strain>
    </source>
</reference>
<evidence type="ECO:0000256" key="4">
    <source>
        <dbReference type="ARBA" id="ARBA00023274"/>
    </source>
</evidence>
<dbReference type="NCBIfam" id="NF004131">
    <property type="entry name" value="PRK05618.2-1"/>
    <property type="match status" value="1"/>
</dbReference>
<dbReference type="InterPro" id="IPR029751">
    <property type="entry name" value="Ribosomal_L25_dom"/>
</dbReference>
<sequence length="194" mass="20854">MSDVKLSAVLRTDFGKGAARRTRREGRVPAVLYGHGSDPLHVSLPTHETYLALVRHKNALFEIDVEGDVKLAIVRDVQVEPVRREIEHIDLLLVKKGEKVVVEVPVTIVGEPAPATMHVIEQLSVQVEAEATNLPDSIEVDITGLTAGTVVYGKDLVLTEGAALVTEGDTDIVIISEVRGPVESADSAEEPAEA</sequence>
<comment type="caution">
    <text evidence="8">The sequence shown here is derived from an EMBL/GenBank/DDBJ whole genome shotgun (WGS) entry which is preliminary data.</text>
</comment>
<comment type="subunit">
    <text evidence="5">Part of the 50S ribosomal subunit; part of the 5S rRNA/L5/L18/L25 subcomplex. Contacts the 5S rRNA. Binds to the 5S rRNA independently of L5 and L18.</text>
</comment>
<dbReference type="RefSeq" id="WP_192277249.1">
    <property type="nucleotide sequence ID" value="NZ_JACZDF010000001.1"/>
</dbReference>